<dbReference type="Gene3D" id="3.40.309.10">
    <property type="entry name" value="Aldehyde Dehydrogenase, Chain A, domain 2"/>
    <property type="match status" value="1"/>
</dbReference>
<dbReference type="InterPro" id="IPR018211">
    <property type="entry name" value="ADH_Fe_CS"/>
</dbReference>
<dbReference type="InterPro" id="IPR039697">
    <property type="entry name" value="Alcohol_dehydrogenase_Fe"/>
</dbReference>
<dbReference type="SUPFAM" id="SSF56796">
    <property type="entry name" value="Dehydroquinate synthase-like"/>
    <property type="match status" value="1"/>
</dbReference>
<dbReference type="GO" id="GO:0015976">
    <property type="term" value="P:carbon utilization"/>
    <property type="evidence" value="ECO:0007669"/>
    <property type="project" value="InterPro"/>
</dbReference>
<dbReference type="InterPro" id="IPR016161">
    <property type="entry name" value="Ald_DH/histidinol_DH"/>
</dbReference>
<dbReference type="Pfam" id="PF00465">
    <property type="entry name" value="Fe-ADH"/>
    <property type="match status" value="1"/>
</dbReference>
<dbReference type="Pfam" id="PF25137">
    <property type="entry name" value="ADH_Fe_C"/>
    <property type="match status" value="1"/>
</dbReference>
<feature type="domain" description="Fe-containing alcohol dehydrogenase-like C-terminal" evidence="11">
    <location>
        <begin position="654"/>
        <end position="867"/>
    </location>
</feature>
<dbReference type="AlphaFoldDB" id="A0AA42DK96"/>
<dbReference type="GO" id="GO:0008774">
    <property type="term" value="F:acetaldehyde dehydrogenase (acetylating) activity"/>
    <property type="evidence" value="ECO:0007669"/>
    <property type="project" value="UniProtKB-UniRule"/>
</dbReference>
<dbReference type="GO" id="GO:0004022">
    <property type="term" value="F:alcohol dehydrogenase (NAD+) activity"/>
    <property type="evidence" value="ECO:0007669"/>
    <property type="project" value="UniProtKB-UniRule"/>
</dbReference>
<dbReference type="GO" id="GO:0046872">
    <property type="term" value="F:metal ion binding"/>
    <property type="evidence" value="ECO:0007669"/>
    <property type="project" value="InterPro"/>
</dbReference>
<gene>
    <name evidence="12" type="primary">adhE</name>
    <name evidence="12" type="synonym">adhC</name>
    <name evidence="12" type="ORF">PBV87_03490</name>
</gene>
<comment type="cofactor">
    <cofactor evidence="1">
        <name>Fe(2+)</name>
        <dbReference type="ChEBI" id="CHEBI:29033"/>
    </cofactor>
</comment>
<evidence type="ECO:0000259" key="10">
    <source>
        <dbReference type="Pfam" id="PF00465"/>
    </source>
</evidence>
<dbReference type="CDD" id="cd07122">
    <property type="entry name" value="ALDH_F20_ACDH"/>
    <property type="match status" value="1"/>
</dbReference>
<dbReference type="InterPro" id="IPR015590">
    <property type="entry name" value="Aldehyde_DH_dom"/>
</dbReference>
<keyword evidence="3" id="KW-0408">Iron</keyword>
<dbReference type="NCBIfam" id="NF010378">
    <property type="entry name" value="PRK13805.1"/>
    <property type="match status" value="1"/>
</dbReference>
<dbReference type="InterPro" id="IPR056798">
    <property type="entry name" value="ADH_Fe_C"/>
</dbReference>
<evidence type="ECO:0000259" key="9">
    <source>
        <dbReference type="Pfam" id="PF00171"/>
    </source>
</evidence>
<evidence type="ECO:0000256" key="8">
    <source>
        <dbReference type="PIRNR" id="PIRNR000111"/>
    </source>
</evidence>
<sequence>MADQKKEQKAPVIDANVMVDELVKKANVALEQFMELNQEQVDEITKAMALAGLAAQMKLARMAVEETGRGIFEDKVTKNIFATEYIYHSIKHDKTVGVIEDNEDEGYMEVAEPIGVIAGVTPVTNPTSTTMFKAIISMKTRNPIIFGFHPSAQKCSVEAAKTVRDAAIAAGAPENCIQWVEYPSIEATSALMNHPGVAMILATGGSGMVRSAYSAGKPALGVGPGNVPAFIDKTAVLERSLTDLILSKSFDNGMICASEQAAIIEAPVYDKAIAYMKKHGCYFATKEEIKKIEPVVINPEKQMVNPDIVGKYPYEIAALAGVTIPKETKVLCCEIEGVGAEYPLSREKLSPVLAVIKAKDAADGIEKAAQMVELGGLGHSSVIHSTDQATINAFSDRLKTGRIIVNSPSTHGAIGDIYNTNMPSLTLGCGSYGRNSTTSNVTASNLINKKRVAKRRVNMQWFKIPEKIYFEQGSIAYLAKMPEISRAMIVTDPMMVQLGYVDKLVYQLNKNQNKVSIEIFSDVEPDPDLTTVRKGADMMRSFKPDVIIALGGGSAMDAGKAMWLFYEHPEADFEGMAQKFLDIRKRVYKFPKMGKNSKFVAIPTTSGTGSEVTSFAVISDRSKNMKYPLADYELTPDVAIIDPEFVMSVPASVTADTGLDVLTHAIEAYVSILASDYTDALAIKAIQLVFEYLPRSYKFGAKDPVAREKMHNASCIAGMAFTNAFLGINHSMAHKLGAEFHIPHGRANAILLPHVVEYNGQTTPSKFAIFPKYEKYIAPEKFAEIAKALGLKASTPEEGVQSLVKAIRDLMKELNIPMTIKDCGIEEKVYMAAVEDLAYKAFEDQCTTANPRLPKVVELQELYKKAYFGK</sequence>
<dbReference type="PIRSF" id="PIRSF000111">
    <property type="entry name" value="ALDH_ADH"/>
    <property type="match status" value="1"/>
</dbReference>
<evidence type="ECO:0000256" key="3">
    <source>
        <dbReference type="ARBA" id="ARBA00023004"/>
    </source>
</evidence>
<evidence type="ECO:0000256" key="2">
    <source>
        <dbReference type="ARBA" id="ARBA00023002"/>
    </source>
</evidence>
<keyword evidence="5" id="KW-0511">Multifunctional enzyme</keyword>
<dbReference type="FunFam" id="3.40.50.1970:FF:000002">
    <property type="entry name" value="Aldehyde-alcohol dehydrogenase"/>
    <property type="match status" value="1"/>
</dbReference>
<proteinExistence type="inferred from homology"/>
<dbReference type="PANTHER" id="PTHR11496">
    <property type="entry name" value="ALCOHOL DEHYDROGENASE"/>
    <property type="match status" value="1"/>
</dbReference>
<dbReference type="Gene3D" id="1.20.1090.10">
    <property type="entry name" value="Dehydroquinate synthase-like - alpha domain"/>
    <property type="match status" value="1"/>
</dbReference>
<dbReference type="Pfam" id="PF00171">
    <property type="entry name" value="Aldedh"/>
    <property type="match status" value="1"/>
</dbReference>
<comment type="similarity">
    <text evidence="7 8">In the C-terminal section; belongs to the iron-containing alcohol dehydrogenase family.</text>
</comment>
<feature type="domain" description="Aldehyde dehydrogenase" evidence="9">
    <location>
        <begin position="18"/>
        <end position="278"/>
    </location>
</feature>
<organism evidence="12 13">
    <name type="scientific">Holtiella tumoricola</name>
    <dbReference type="NCBI Taxonomy" id="3018743"/>
    <lineage>
        <taxon>Bacteria</taxon>
        <taxon>Bacillati</taxon>
        <taxon>Bacillota</taxon>
        <taxon>Clostridia</taxon>
        <taxon>Lachnospirales</taxon>
        <taxon>Cellulosilyticaceae</taxon>
        <taxon>Holtiella</taxon>
    </lineage>
</organism>
<comment type="caution">
    <text evidence="12">The sequence shown here is derived from an EMBL/GenBank/DDBJ whole genome shotgun (WGS) entry which is preliminary data.</text>
</comment>
<dbReference type="PROSITE" id="PS00913">
    <property type="entry name" value="ADH_IRON_1"/>
    <property type="match status" value="1"/>
</dbReference>
<comment type="similarity">
    <text evidence="6 8">In the N-terminal section; belongs to the aldehyde dehydrogenase family.</text>
</comment>
<dbReference type="Proteomes" id="UP001169242">
    <property type="component" value="Unassembled WGS sequence"/>
</dbReference>
<dbReference type="Gene3D" id="3.40.50.1970">
    <property type="match status" value="1"/>
</dbReference>
<dbReference type="InterPro" id="IPR001670">
    <property type="entry name" value="ADH_Fe/GldA"/>
</dbReference>
<dbReference type="CDD" id="cd08178">
    <property type="entry name" value="AAD_C"/>
    <property type="match status" value="1"/>
</dbReference>
<evidence type="ECO:0000256" key="7">
    <source>
        <dbReference type="ARBA" id="ARBA00035645"/>
    </source>
</evidence>
<keyword evidence="2 8" id="KW-0560">Oxidoreductase</keyword>
<dbReference type="InterPro" id="IPR016162">
    <property type="entry name" value="Ald_DH_N"/>
</dbReference>
<dbReference type="RefSeq" id="WP_053982393.1">
    <property type="nucleotide sequence ID" value="NZ_JAQIFT010000014.1"/>
</dbReference>
<evidence type="ECO:0000256" key="4">
    <source>
        <dbReference type="ARBA" id="ARBA00023027"/>
    </source>
</evidence>
<dbReference type="InterPro" id="IPR016163">
    <property type="entry name" value="Ald_DH_C"/>
</dbReference>
<dbReference type="SUPFAM" id="SSF53720">
    <property type="entry name" value="ALDH-like"/>
    <property type="match status" value="1"/>
</dbReference>
<protein>
    <recommendedName>
        <fullName evidence="8">Aldehyde-alcohol dehydrogenase</fullName>
    </recommendedName>
</protein>
<evidence type="ECO:0000256" key="5">
    <source>
        <dbReference type="ARBA" id="ARBA00023268"/>
    </source>
</evidence>
<dbReference type="GO" id="GO:0006066">
    <property type="term" value="P:alcohol metabolic process"/>
    <property type="evidence" value="ECO:0007669"/>
    <property type="project" value="InterPro"/>
</dbReference>
<evidence type="ECO:0000256" key="6">
    <source>
        <dbReference type="ARBA" id="ARBA00035641"/>
    </source>
</evidence>
<dbReference type="InterPro" id="IPR034789">
    <property type="entry name" value="AAD_C"/>
</dbReference>
<name>A0AA42DK96_9FIRM</name>
<dbReference type="InterPro" id="IPR012079">
    <property type="entry name" value="Bifunc_Ald-ADH"/>
</dbReference>
<dbReference type="Gene3D" id="3.40.605.10">
    <property type="entry name" value="Aldehyde Dehydrogenase, Chain A, domain 1"/>
    <property type="match status" value="1"/>
</dbReference>
<evidence type="ECO:0000259" key="11">
    <source>
        <dbReference type="Pfam" id="PF25137"/>
    </source>
</evidence>
<evidence type="ECO:0000313" key="13">
    <source>
        <dbReference type="Proteomes" id="UP001169242"/>
    </source>
</evidence>
<accession>A0AA42DK96</accession>
<reference evidence="12" key="1">
    <citation type="journal article" date="2023" name="Int. J. Syst. Evol. Microbiol.">
        <title>&lt;i&gt;Holtiella tumoricola&lt;/i&gt; gen. nov. sp. nov., isolated from a human clinical sample.</title>
        <authorList>
            <person name="Allen-Vercoe E."/>
            <person name="Daigneault M.C."/>
            <person name="Vancuren S.J."/>
            <person name="Cochrane K."/>
            <person name="O'Neal L.L."/>
            <person name="Sankaranarayanan K."/>
            <person name="Lawson P.A."/>
        </authorList>
    </citation>
    <scope>NUCLEOTIDE SEQUENCE</scope>
    <source>
        <strain evidence="12">CC70A</strain>
    </source>
</reference>
<feature type="domain" description="Alcohol dehydrogenase iron-type/glycerol dehydrogenase GldA" evidence="10">
    <location>
        <begin position="465"/>
        <end position="643"/>
    </location>
</feature>
<evidence type="ECO:0000313" key="12">
    <source>
        <dbReference type="EMBL" id="MDA3730568.1"/>
    </source>
</evidence>
<evidence type="ECO:0000256" key="1">
    <source>
        <dbReference type="ARBA" id="ARBA00001954"/>
    </source>
</evidence>
<dbReference type="EMBL" id="JAQIFT010000014">
    <property type="protein sequence ID" value="MDA3730568.1"/>
    <property type="molecule type" value="Genomic_DNA"/>
</dbReference>
<dbReference type="FunFam" id="1.20.1090.10:FF:000001">
    <property type="entry name" value="Aldehyde-alcohol dehydrogenase"/>
    <property type="match status" value="1"/>
</dbReference>
<keyword evidence="13" id="KW-1185">Reference proteome</keyword>
<keyword evidence="4" id="KW-0520">NAD</keyword>
<dbReference type="PANTHER" id="PTHR11496:SF83">
    <property type="entry name" value="HYDROXYACID-OXOACID TRANSHYDROGENASE, MITOCHONDRIAL"/>
    <property type="match status" value="1"/>
</dbReference>